<proteinExistence type="inferred from homology"/>
<dbReference type="InterPro" id="IPR051913">
    <property type="entry name" value="GH2_Domain-Containing"/>
</dbReference>
<dbReference type="Pfam" id="PF02837">
    <property type="entry name" value="Glyco_hydro_2_N"/>
    <property type="match status" value="1"/>
</dbReference>
<dbReference type="Gene3D" id="2.60.40.10">
    <property type="entry name" value="Immunoglobulins"/>
    <property type="match status" value="1"/>
</dbReference>
<dbReference type="RefSeq" id="WP_136724889.1">
    <property type="nucleotide sequence ID" value="NZ_SUMC01000015.1"/>
</dbReference>
<sequence>MNDDRRPARDDLDPVKPRAALARRQVLAGGAGVMALLALSRVPSAAAASRTSEPQTQPAEGTILQSLNGTWDFLPTTGTPIEPPASGDWAAIPVPAEWNMTRNSFTTDWNAYDLFGTPSAWNSVDVAWYRRTLTVPVAQRGNRIVLRFEAVNFESTVFFNGVQVAHNVEGLLPFEADVTDSVAWGNDNTVHVLVRSGEVASKQSDGWHHPAGSWWGQDCAGIWQDVWLLARTPVHVSDSFVETSVRNSTISVTTTVTNNGTSPATTWVEHVVTDGDRPVLRAVRQVSVPAGGTATVSFTQGWADPHLWSTEDPHLHQLVVRLLPSQAGKPHDTRTVRFGFREVWVSGTDIYLNGRPIKLRGDSWHYMGSIENSRAYATAWFQMCRQLGVNYLRLHAMPYPPVFYDVADELGLLIVAESGIYGSSGNYALSAADFWDNCATHLTRRVLRDRNHPSVIAWSAENEMLAAFGQSWASKVAALKPVISVLDTSRPIYFEGDGDPMSAGDLESHHYPVEVTTNSTTIPESAYVLAPGESRGDYWDRKKPLMIGEFSSMYYATPSSISAVGGPDAYAGADGFYDAHGLIVGAQIEGFRYAGITGISPWNTVWYGMKPLPFQADRESLPLPEPGGPKFTQVGRYAATLNPGFEQDLPAFEPNAIHTAAARTLQPTAALATDYRTHFWAGSTLTRTYAVYDEVGTDRTVTVEWTLRPDGGRTMKGSRQVAVPAAGKADVTFDVALPAVTRVTSATLGISVSAGGGRLFSDSNQITLYPASVGRRTNSRTVKAAVLETDGSATRDALTALGVTTRPIPDLSSVPAQGEILVLGEGASISPTADQITALTAFVQGGGTVLSFAQRALPNLLPWPVLSSTVPQTIAHVVAPHHPVLADLGSDDLRWWNTDSELVVSSALIKPRFGSVTSLSDVGPGLASSALAEAPYGSGAYLLCQFPVIAAAAKEPIAAVLLRNLVDYVATRAVTPAKLGVVSATGSAVPATVSAAEIKSSAVTTLDAASLADIDVLLVDASQDSAAAAVAGASAALNSWLSAGGTLWINGLKPAALGSFAAVLPAGTSLKAVDSLHQLGAVVTGKSAVTDGLNNADLDWPGSVTALLGHTVSATGGTSAVDSRAVSWAYFAKGNEQTKYGRAAESARGFVPGSAVWIGPVGSGRVVVDQLEWAVSLPLPAQTAIVAALAAGLGVGFGQGTGSGLLSTAGWRGFANPTTGAEGNAFDRNDSTRWSSNTKQQPGMYYGVDLGATHTITRVIWDSALSAGDLPPGVDVLASQDGTAYTTVLSLASTAGVSNAGVMTLTLDSVSARYLKFVDTGSTNGTYVSLHELYLFGT</sequence>
<dbReference type="SUPFAM" id="SSF51445">
    <property type="entry name" value="(Trans)glycosidases"/>
    <property type="match status" value="1"/>
</dbReference>
<reference evidence="5 6" key="1">
    <citation type="submission" date="2019-04" db="EMBL/GenBank/DDBJ databases">
        <title>Streptomyces oryziradicis sp. nov., a novel actinomycete isolated from rhizosphere soil of rice (Oryza sativa L.).</title>
        <authorList>
            <person name="Li C."/>
        </authorList>
    </citation>
    <scope>NUCLEOTIDE SEQUENCE [LARGE SCALE GENOMIC DNA]</scope>
    <source>
        <strain evidence="5 6">NEAU-C40</strain>
    </source>
</reference>
<dbReference type="InterPro" id="IPR036156">
    <property type="entry name" value="Beta-gal/glucu_dom_sf"/>
</dbReference>
<dbReference type="InterPro" id="IPR008979">
    <property type="entry name" value="Galactose-bd-like_sf"/>
</dbReference>
<dbReference type="InterPro" id="IPR006104">
    <property type="entry name" value="Glyco_hydro_2_N"/>
</dbReference>
<feature type="domain" description="F5/8 type C" evidence="4">
    <location>
        <begin position="1188"/>
        <end position="1338"/>
    </location>
</feature>
<dbReference type="InterPro" id="IPR006311">
    <property type="entry name" value="TAT_signal"/>
</dbReference>
<evidence type="ECO:0000256" key="1">
    <source>
        <dbReference type="ARBA" id="ARBA00007401"/>
    </source>
</evidence>
<dbReference type="InterPro" id="IPR013783">
    <property type="entry name" value="Ig-like_fold"/>
</dbReference>
<dbReference type="InterPro" id="IPR006102">
    <property type="entry name" value="Ig-like_GH2"/>
</dbReference>
<dbReference type="OrthoDB" id="9135253at2"/>
<dbReference type="GO" id="GO:0004553">
    <property type="term" value="F:hydrolase activity, hydrolyzing O-glycosyl compounds"/>
    <property type="evidence" value="ECO:0007669"/>
    <property type="project" value="InterPro"/>
</dbReference>
<evidence type="ECO:0000256" key="3">
    <source>
        <dbReference type="ARBA" id="ARBA00023295"/>
    </source>
</evidence>
<accession>A0A4U0SKU4</accession>
<dbReference type="EMBL" id="SUMC01000015">
    <property type="protein sequence ID" value="TKA10312.1"/>
    <property type="molecule type" value="Genomic_DNA"/>
</dbReference>
<dbReference type="Pfam" id="PF00703">
    <property type="entry name" value="Glyco_hydro_2"/>
    <property type="match status" value="1"/>
</dbReference>
<keyword evidence="6" id="KW-1185">Reference proteome</keyword>
<name>A0A4U0SKU4_9ACTN</name>
<comment type="caution">
    <text evidence="5">The sequence shown here is derived from an EMBL/GenBank/DDBJ whole genome shotgun (WGS) entry which is preliminary data.</text>
</comment>
<dbReference type="GO" id="GO:0005975">
    <property type="term" value="P:carbohydrate metabolic process"/>
    <property type="evidence" value="ECO:0007669"/>
    <property type="project" value="InterPro"/>
</dbReference>
<evidence type="ECO:0000313" key="5">
    <source>
        <dbReference type="EMBL" id="TKA10312.1"/>
    </source>
</evidence>
<organism evidence="5 6">
    <name type="scientific">Actinacidiphila oryziradicis</name>
    <dbReference type="NCBI Taxonomy" id="2571141"/>
    <lineage>
        <taxon>Bacteria</taxon>
        <taxon>Bacillati</taxon>
        <taxon>Actinomycetota</taxon>
        <taxon>Actinomycetes</taxon>
        <taxon>Kitasatosporales</taxon>
        <taxon>Streptomycetaceae</taxon>
        <taxon>Actinacidiphila</taxon>
    </lineage>
</organism>
<evidence type="ECO:0000256" key="2">
    <source>
        <dbReference type="ARBA" id="ARBA00022801"/>
    </source>
</evidence>
<dbReference type="Gene3D" id="2.60.120.260">
    <property type="entry name" value="Galactose-binding domain-like"/>
    <property type="match status" value="2"/>
</dbReference>
<dbReference type="PROSITE" id="PS51318">
    <property type="entry name" value="TAT"/>
    <property type="match status" value="1"/>
</dbReference>
<dbReference type="InterPro" id="IPR000421">
    <property type="entry name" value="FA58C"/>
</dbReference>
<evidence type="ECO:0000313" key="6">
    <source>
        <dbReference type="Proteomes" id="UP000305778"/>
    </source>
</evidence>
<dbReference type="InterPro" id="IPR017853">
    <property type="entry name" value="GH"/>
</dbReference>
<dbReference type="Pfam" id="PF00754">
    <property type="entry name" value="F5_F8_type_C"/>
    <property type="match status" value="1"/>
</dbReference>
<dbReference type="Proteomes" id="UP000305778">
    <property type="component" value="Unassembled WGS sequence"/>
</dbReference>
<dbReference type="InterPro" id="IPR006103">
    <property type="entry name" value="Glyco_hydro_2_cat"/>
</dbReference>
<evidence type="ECO:0000259" key="4">
    <source>
        <dbReference type="PROSITE" id="PS50022"/>
    </source>
</evidence>
<dbReference type="PANTHER" id="PTHR42732">
    <property type="entry name" value="BETA-GALACTOSIDASE"/>
    <property type="match status" value="1"/>
</dbReference>
<dbReference type="Pfam" id="PF02836">
    <property type="entry name" value="Glyco_hydro_2_C"/>
    <property type="match status" value="1"/>
</dbReference>
<dbReference type="SUPFAM" id="SSF49303">
    <property type="entry name" value="beta-Galactosidase/glucuronidase domain"/>
    <property type="match status" value="1"/>
</dbReference>
<dbReference type="Gene3D" id="3.20.20.80">
    <property type="entry name" value="Glycosidases"/>
    <property type="match status" value="1"/>
</dbReference>
<gene>
    <name evidence="5" type="ORF">FCI23_17870</name>
</gene>
<dbReference type="SUPFAM" id="SSF49785">
    <property type="entry name" value="Galactose-binding domain-like"/>
    <property type="match status" value="2"/>
</dbReference>
<dbReference type="PANTHER" id="PTHR42732:SF1">
    <property type="entry name" value="BETA-MANNOSIDASE"/>
    <property type="match status" value="1"/>
</dbReference>
<keyword evidence="2" id="KW-0378">Hydrolase</keyword>
<protein>
    <recommendedName>
        <fullName evidence="4">F5/8 type C domain-containing protein</fullName>
    </recommendedName>
</protein>
<dbReference type="PROSITE" id="PS50022">
    <property type="entry name" value="FA58C_3"/>
    <property type="match status" value="1"/>
</dbReference>
<keyword evidence="3" id="KW-0326">Glycosidase</keyword>
<comment type="similarity">
    <text evidence="1">Belongs to the glycosyl hydrolase 2 family.</text>
</comment>